<name>C1FIA5_MICCC</name>
<dbReference type="InParanoid" id="C1FIA5"/>
<feature type="region of interest" description="Disordered" evidence="1">
    <location>
        <begin position="120"/>
        <end position="142"/>
    </location>
</feature>
<dbReference type="EMBL" id="CP001576">
    <property type="protein sequence ID" value="ACO69686.1"/>
    <property type="molecule type" value="Genomic_DNA"/>
</dbReference>
<dbReference type="OMA" id="NRERTYV"/>
<proteinExistence type="predicted"/>
<dbReference type="KEGG" id="mis:MICPUN_61809"/>
<dbReference type="AlphaFoldDB" id="C1FIA5"/>
<dbReference type="GeneID" id="8246982"/>
<feature type="region of interest" description="Disordered" evidence="1">
    <location>
        <begin position="247"/>
        <end position="266"/>
    </location>
</feature>
<evidence type="ECO:0000313" key="3">
    <source>
        <dbReference type="Proteomes" id="UP000002009"/>
    </source>
</evidence>
<sequence>MRRSRRHSFGNRERTYVGVGRALAEKRPRSFKLTRKGGSRDAAARNSEMQRKDGLPPFERRGMNPFQRFASRLKHGLDAKRREIGAKLDAKRAELDAKREDLVATFMAKHDLGAGVYAPNRAERRTEKKNRKQESARETARGAKVHLVLNSIKIADPAPGVQPATNGGAAAKESENSTPAGAEKKEKKAPNSATAVFGPKLKPQKVTVDDLSANDRAAVLGVPLTARNLAGAAMFAFAVYAVSKAARGGKNREDEDDAGKGASKSSRFGLLDLDSAFTTTPAKGNTPRRSGTKGASPAVDVECDSTSKQLMDQLERVAVDVPKAAAEMLRNGLTPAKKSPAANGKRAVKRVNPAHVRAKQRRMESSRLVSPGRLVAKVLGVSLAAAADSCKGAAAGVDAPAVEYSVRIECRRGDKLMGGVTSKRGVNKDGKTVDVKQKMRFNLPAAKDEGEITLRLCDAKGKTVARSGLTLVDVLRVSPVTKDFQLFGRDMRTFANAKIAFTWEPNA</sequence>
<organism evidence="2 3">
    <name type="scientific">Micromonas commoda (strain RCC299 / NOUM17 / CCMP2709)</name>
    <name type="common">Picoplanktonic green alga</name>
    <dbReference type="NCBI Taxonomy" id="296587"/>
    <lineage>
        <taxon>Eukaryota</taxon>
        <taxon>Viridiplantae</taxon>
        <taxon>Chlorophyta</taxon>
        <taxon>Mamiellophyceae</taxon>
        <taxon>Mamiellales</taxon>
        <taxon>Mamiellaceae</taxon>
        <taxon>Micromonas</taxon>
    </lineage>
</organism>
<protein>
    <submittedName>
        <fullName evidence="2">Uncharacterized protein</fullName>
    </submittedName>
</protein>
<feature type="compositionally biased region" description="Basic and acidic residues" evidence="1">
    <location>
        <begin position="38"/>
        <end position="62"/>
    </location>
</feature>
<feature type="compositionally biased region" description="Basic and acidic residues" evidence="1">
    <location>
        <begin position="121"/>
        <end position="141"/>
    </location>
</feature>
<dbReference type="Proteomes" id="UP000002009">
    <property type="component" value="Chromosome 10"/>
</dbReference>
<feature type="region of interest" description="Disordered" evidence="1">
    <location>
        <begin position="27"/>
        <end position="62"/>
    </location>
</feature>
<gene>
    <name evidence="2" type="ORF">MICPUN_61809</name>
</gene>
<accession>C1FIA5</accession>
<dbReference type="RefSeq" id="XP_002508428.1">
    <property type="nucleotide sequence ID" value="XM_002508382.1"/>
</dbReference>
<evidence type="ECO:0000256" key="1">
    <source>
        <dbReference type="SAM" id="MobiDB-lite"/>
    </source>
</evidence>
<feature type="region of interest" description="Disordered" evidence="1">
    <location>
        <begin position="277"/>
        <end position="300"/>
    </location>
</feature>
<keyword evidence="3" id="KW-1185">Reference proteome</keyword>
<feature type="region of interest" description="Disordered" evidence="1">
    <location>
        <begin position="156"/>
        <end position="198"/>
    </location>
</feature>
<evidence type="ECO:0000313" key="2">
    <source>
        <dbReference type="EMBL" id="ACO69686.1"/>
    </source>
</evidence>
<feature type="compositionally biased region" description="Polar residues" evidence="1">
    <location>
        <begin position="277"/>
        <end position="289"/>
    </location>
</feature>
<reference evidence="2 3" key="1">
    <citation type="journal article" date="2009" name="Science">
        <title>Green evolution and dynamic adaptations revealed by genomes of the marine picoeukaryotes Micromonas.</title>
        <authorList>
            <person name="Worden A.Z."/>
            <person name="Lee J.H."/>
            <person name="Mock T."/>
            <person name="Rouze P."/>
            <person name="Simmons M.P."/>
            <person name="Aerts A.L."/>
            <person name="Allen A.E."/>
            <person name="Cuvelier M.L."/>
            <person name="Derelle E."/>
            <person name="Everett M.V."/>
            <person name="Foulon E."/>
            <person name="Grimwood J."/>
            <person name="Gundlach H."/>
            <person name="Henrissat B."/>
            <person name="Napoli C."/>
            <person name="McDonald S.M."/>
            <person name="Parker M.S."/>
            <person name="Rombauts S."/>
            <person name="Salamov A."/>
            <person name="Von Dassow P."/>
            <person name="Badger J.H."/>
            <person name="Coutinho P.M."/>
            <person name="Demir E."/>
            <person name="Dubchak I."/>
            <person name="Gentemann C."/>
            <person name="Eikrem W."/>
            <person name="Gready J.E."/>
            <person name="John U."/>
            <person name="Lanier W."/>
            <person name="Lindquist E.A."/>
            <person name="Lucas S."/>
            <person name="Mayer K.F."/>
            <person name="Moreau H."/>
            <person name="Not F."/>
            <person name="Otillar R."/>
            <person name="Panaud O."/>
            <person name="Pangilinan J."/>
            <person name="Paulsen I."/>
            <person name="Piegu B."/>
            <person name="Poliakov A."/>
            <person name="Robbens S."/>
            <person name="Schmutz J."/>
            <person name="Toulza E."/>
            <person name="Wyss T."/>
            <person name="Zelensky A."/>
            <person name="Zhou K."/>
            <person name="Armbrust E.V."/>
            <person name="Bhattacharya D."/>
            <person name="Goodenough U.W."/>
            <person name="Van de Peer Y."/>
            <person name="Grigoriev I.V."/>
        </authorList>
    </citation>
    <scope>NUCLEOTIDE SEQUENCE [LARGE SCALE GENOMIC DNA]</scope>
    <source>
        <strain evidence="3">RCC299 / NOUM17</strain>
    </source>
</reference>